<evidence type="ECO:0000259" key="1">
    <source>
        <dbReference type="SMART" id="SM00347"/>
    </source>
</evidence>
<evidence type="ECO:0000313" key="3">
    <source>
        <dbReference type="Proteomes" id="UP000280344"/>
    </source>
</evidence>
<dbReference type="OrthoDB" id="3213352at2"/>
<organism evidence="2 3">
    <name type="scientific">Flaviflexus ciconiae</name>
    <dbReference type="NCBI Taxonomy" id="2496867"/>
    <lineage>
        <taxon>Bacteria</taxon>
        <taxon>Bacillati</taxon>
        <taxon>Actinomycetota</taxon>
        <taxon>Actinomycetes</taxon>
        <taxon>Actinomycetales</taxon>
        <taxon>Actinomycetaceae</taxon>
        <taxon>Flaviflexus</taxon>
    </lineage>
</organism>
<dbReference type="InterPro" id="IPR000835">
    <property type="entry name" value="HTH_MarR-typ"/>
</dbReference>
<keyword evidence="3" id="KW-1185">Reference proteome</keyword>
<dbReference type="InterPro" id="IPR036388">
    <property type="entry name" value="WH-like_DNA-bd_sf"/>
</dbReference>
<sequence>MKRMIGTVKAFVVPRAMRHDAEGCEDMSADESPRERKARVMAGHLDRLDRLRRILTLRSAMTSAHMRIMWLFTDGRTRTLKEIAEGLQIEQSTANRQVNGALEKGLLSRTRPDRRTAYQFKPTPEGRDLYERSLEYALDVYRTALEALGPDRQTFEEGMGAFIDAFADCLGATDAEGNVTPHSPVTVKW</sequence>
<dbReference type="KEGG" id="flh:EJ997_03610"/>
<protein>
    <submittedName>
        <fullName evidence="2">MarR family transcriptional regulator</fullName>
    </submittedName>
</protein>
<dbReference type="EMBL" id="CP034593">
    <property type="protein sequence ID" value="AZQ76570.1"/>
    <property type="molecule type" value="Genomic_DNA"/>
</dbReference>
<dbReference type="Gene3D" id="1.10.10.10">
    <property type="entry name" value="Winged helix-like DNA-binding domain superfamily/Winged helix DNA-binding domain"/>
    <property type="match status" value="1"/>
</dbReference>
<proteinExistence type="predicted"/>
<accession>A0A3Q9G324</accession>
<dbReference type="SUPFAM" id="SSF46785">
    <property type="entry name" value="Winged helix' DNA-binding domain"/>
    <property type="match status" value="1"/>
</dbReference>
<dbReference type="Proteomes" id="UP000280344">
    <property type="component" value="Chromosome"/>
</dbReference>
<reference evidence="2 3" key="1">
    <citation type="submission" date="2018-12" db="EMBL/GenBank/DDBJ databases">
        <title>Complete genome sequence of Flaviflexus sp. H23T48.</title>
        <authorList>
            <person name="Bae J.-W."/>
            <person name="Lee J.-Y."/>
        </authorList>
    </citation>
    <scope>NUCLEOTIDE SEQUENCE [LARGE SCALE GENOMIC DNA]</scope>
    <source>
        <strain evidence="2 3">H23T48</strain>
    </source>
</reference>
<feature type="domain" description="HTH marR-type" evidence="1">
    <location>
        <begin position="54"/>
        <end position="153"/>
    </location>
</feature>
<evidence type="ECO:0000313" key="2">
    <source>
        <dbReference type="EMBL" id="AZQ76570.1"/>
    </source>
</evidence>
<name>A0A3Q9G324_9ACTO</name>
<gene>
    <name evidence="2" type="ORF">EJ997_03610</name>
</gene>
<dbReference type="AlphaFoldDB" id="A0A3Q9G324"/>
<dbReference type="SMART" id="SM00347">
    <property type="entry name" value="HTH_MARR"/>
    <property type="match status" value="1"/>
</dbReference>
<dbReference type="InterPro" id="IPR036390">
    <property type="entry name" value="WH_DNA-bd_sf"/>
</dbReference>
<dbReference type="GO" id="GO:0003700">
    <property type="term" value="F:DNA-binding transcription factor activity"/>
    <property type="evidence" value="ECO:0007669"/>
    <property type="project" value="InterPro"/>
</dbReference>